<keyword evidence="6" id="KW-1185">Reference proteome</keyword>
<dbReference type="RefSeq" id="WP_062038004.1">
    <property type="nucleotide sequence ID" value="NZ_DF968182.1"/>
</dbReference>
<dbReference type="Gene3D" id="3.10.420.10">
    <property type="entry name" value="SecB-like"/>
    <property type="match status" value="1"/>
</dbReference>
<dbReference type="Proteomes" id="UP000053091">
    <property type="component" value="Unassembled WGS sequence"/>
</dbReference>
<dbReference type="PANTHER" id="PTHR36918:SF1">
    <property type="entry name" value="PROTEIN-EXPORT PROTEIN SECB"/>
    <property type="match status" value="1"/>
</dbReference>
<dbReference type="SUPFAM" id="SSF54611">
    <property type="entry name" value="SecB-like"/>
    <property type="match status" value="1"/>
</dbReference>
<dbReference type="InterPro" id="IPR003708">
    <property type="entry name" value="SecB"/>
</dbReference>
<evidence type="ECO:0000256" key="4">
    <source>
        <dbReference type="ARBA" id="ARBA00023010"/>
    </source>
</evidence>
<evidence type="ECO:0000256" key="2">
    <source>
        <dbReference type="ARBA" id="ARBA00022448"/>
    </source>
</evidence>
<reference evidence="5" key="1">
    <citation type="journal article" date="2015" name="Genome Announc.">
        <title>Draft Genome Sequence of Bacteroidales Strain TBC1, a Novel Isolate from a Methanogenic Wastewater Treatment System.</title>
        <authorList>
            <person name="Tourlousse D.M."/>
            <person name="Matsuura N."/>
            <person name="Sun L."/>
            <person name="Toyonaga M."/>
            <person name="Kuroda K."/>
            <person name="Ohashi A."/>
            <person name="Cruz R."/>
            <person name="Yamaguchi T."/>
            <person name="Sekiguchi Y."/>
        </authorList>
    </citation>
    <scope>NUCLEOTIDE SEQUENCE [LARGE SCALE GENOMIC DNA]</scope>
    <source>
        <strain evidence="5">TBC1</strain>
    </source>
</reference>
<gene>
    <name evidence="5" type="ORF">TBC1_11501</name>
</gene>
<evidence type="ECO:0000313" key="6">
    <source>
        <dbReference type="Proteomes" id="UP000053091"/>
    </source>
</evidence>
<dbReference type="PANTHER" id="PTHR36918">
    <property type="match status" value="1"/>
</dbReference>
<dbReference type="AlphaFoldDB" id="A0A0S7BYI8"/>
<dbReference type="Pfam" id="PF02556">
    <property type="entry name" value="SecB"/>
    <property type="match status" value="1"/>
</dbReference>
<accession>A0A0S7BYI8</accession>
<evidence type="ECO:0000313" key="5">
    <source>
        <dbReference type="EMBL" id="GAP42372.1"/>
    </source>
</evidence>
<dbReference type="GO" id="GO:0015031">
    <property type="term" value="P:protein transport"/>
    <property type="evidence" value="ECO:0007669"/>
    <property type="project" value="UniProtKB-KW"/>
</dbReference>
<dbReference type="GO" id="GO:0051082">
    <property type="term" value="F:unfolded protein binding"/>
    <property type="evidence" value="ECO:0007669"/>
    <property type="project" value="InterPro"/>
</dbReference>
<organism evidence="5">
    <name type="scientific">Lentimicrobium saccharophilum</name>
    <dbReference type="NCBI Taxonomy" id="1678841"/>
    <lineage>
        <taxon>Bacteria</taxon>
        <taxon>Pseudomonadati</taxon>
        <taxon>Bacteroidota</taxon>
        <taxon>Bacteroidia</taxon>
        <taxon>Bacteroidales</taxon>
        <taxon>Lentimicrobiaceae</taxon>
        <taxon>Lentimicrobium</taxon>
    </lineage>
</organism>
<name>A0A0S7BYI8_9BACT</name>
<evidence type="ECO:0000256" key="3">
    <source>
        <dbReference type="ARBA" id="ARBA00022927"/>
    </source>
</evidence>
<dbReference type="STRING" id="1678841.TBC1_11501"/>
<evidence type="ECO:0000256" key="1">
    <source>
        <dbReference type="ARBA" id="ARBA00009990"/>
    </source>
</evidence>
<protein>
    <submittedName>
        <fullName evidence="5">Preprotein translocase subunit SecB</fullName>
    </submittedName>
</protein>
<dbReference type="OrthoDB" id="983047at2"/>
<comment type="similarity">
    <text evidence="1">Belongs to the SecB family.</text>
</comment>
<dbReference type="EMBL" id="DF968182">
    <property type="protein sequence ID" value="GAP42372.1"/>
    <property type="molecule type" value="Genomic_DNA"/>
</dbReference>
<proteinExistence type="inferred from homology"/>
<dbReference type="InterPro" id="IPR035958">
    <property type="entry name" value="SecB-like_sf"/>
</dbReference>
<keyword evidence="3" id="KW-0653">Protein transport</keyword>
<keyword evidence="2" id="KW-0813">Transport</keyword>
<keyword evidence="4" id="KW-0811">Translocation</keyword>
<dbReference type="GO" id="GO:0051262">
    <property type="term" value="P:protein tetramerization"/>
    <property type="evidence" value="ECO:0007669"/>
    <property type="project" value="InterPro"/>
</dbReference>
<sequence>MDNPVQQSAIRLVDFLVTSVVMDVENPFAVVKEQSMDVNVGVSIGFNDDDPAHYTINFEVSVSARNNNIKISVKSVALFEASSPIDEEFRQSAFVQTNSPAIAFPFLRSFINTLTANAGIPPVVLPAFNFSGKAGKQ</sequence>